<dbReference type="EMBL" id="CP042243">
    <property type="protein sequence ID" value="QEK12836.1"/>
    <property type="molecule type" value="Genomic_DNA"/>
</dbReference>
<dbReference type="GO" id="GO:0003700">
    <property type="term" value="F:DNA-binding transcription factor activity"/>
    <property type="evidence" value="ECO:0007669"/>
    <property type="project" value="InterPro"/>
</dbReference>
<dbReference type="FunFam" id="1.10.10.10:FF:000189">
    <property type="entry name" value="HTH-type transcriptional regulator MntR"/>
    <property type="match status" value="1"/>
</dbReference>
<name>A0A5C0SGF6_CRATE</name>
<keyword evidence="3 7" id="KW-0238">DNA-binding</keyword>
<dbReference type="Pfam" id="PF02742">
    <property type="entry name" value="Fe_dep_repr_C"/>
    <property type="match status" value="1"/>
</dbReference>
<dbReference type="Gene3D" id="1.10.60.10">
    <property type="entry name" value="Iron dependent repressor, metal binding and dimerisation domain"/>
    <property type="match status" value="1"/>
</dbReference>
<dbReference type="InterPro" id="IPR036390">
    <property type="entry name" value="WH_DNA-bd_sf"/>
</dbReference>
<evidence type="ECO:0000256" key="4">
    <source>
        <dbReference type="ARBA" id="ARBA00023159"/>
    </source>
</evidence>
<dbReference type="InterPro" id="IPR036421">
    <property type="entry name" value="Fe_dep_repressor_sf"/>
</dbReference>
<dbReference type="InterPro" id="IPR050536">
    <property type="entry name" value="DtxR_MntR_Metal-Reg"/>
</dbReference>
<dbReference type="PROSITE" id="PS50944">
    <property type="entry name" value="HTH_DTXR"/>
    <property type="match status" value="1"/>
</dbReference>
<evidence type="ECO:0000256" key="2">
    <source>
        <dbReference type="ARBA" id="ARBA00023015"/>
    </source>
</evidence>
<protein>
    <submittedName>
        <fullName evidence="7">DNA-binding protein</fullName>
    </submittedName>
</protein>
<dbReference type="PANTHER" id="PTHR33238:SF7">
    <property type="entry name" value="IRON-DEPENDENT TRANSCRIPTIONAL REGULATOR"/>
    <property type="match status" value="1"/>
</dbReference>
<dbReference type="PANTHER" id="PTHR33238">
    <property type="entry name" value="IRON (METAL) DEPENDENT REPRESSOR, DTXR FAMILY"/>
    <property type="match status" value="1"/>
</dbReference>
<dbReference type="GO" id="GO:0003677">
    <property type="term" value="F:DNA binding"/>
    <property type="evidence" value="ECO:0007669"/>
    <property type="project" value="UniProtKB-KW"/>
</dbReference>
<dbReference type="OrthoDB" id="9791355at2"/>
<sequence length="146" mass="16880">MLSPSLEDYLEEIYRLSLQKSEIRIRDIAHRLNVSSPSVVKALRKLNKDQYIEYKKYEGIYLTEKGKKLGDLLVKRNGVLQEFLAVIHSDCDAVQEAEAMEHYLSAPTISAIEKLVDFMKQDEEIMDKFLKFCEGEEADCSEKITE</sequence>
<dbReference type="SUPFAM" id="SSF46785">
    <property type="entry name" value="Winged helix' DNA-binding domain"/>
    <property type="match status" value="1"/>
</dbReference>
<gene>
    <name evidence="7" type="ORF">FQB35_11155</name>
</gene>
<dbReference type="KEGG" id="crs:FQB35_11155"/>
<keyword evidence="4" id="KW-0010">Activator</keyword>
<dbReference type="AlphaFoldDB" id="A0A5C0SGF6"/>
<dbReference type="Proteomes" id="UP000324646">
    <property type="component" value="Chromosome"/>
</dbReference>
<dbReference type="InterPro" id="IPR001367">
    <property type="entry name" value="Fe_dep_repressor"/>
</dbReference>
<reference evidence="7 8" key="1">
    <citation type="submission" date="2019-07" db="EMBL/GenBank/DDBJ databases">
        <title>Complete genome of Crassaminicella thermophila SY095.</title>
        <authorList>
            <person name="Li X."/>
        </authorList>
    </citation>
    <scope>NUCLEOTIDE SEQUENCE [LARGE SCALE GENOMIC DNA]</scope>
    <source>
        <strain evidence="7 8">SY095</strain>
    </source>
</reference>
<proteinExistence type="inferred from homology"/>
<dbReference type="RefSeq" id="WP_148809972.1">
    <property type="nucleotide sequence ID" value="NZ_CP042243.1"/>
</dbReference>
<evidence type="ECO:0000256" key="3">
    <source>
        <dbReference type="ARBA" id="ARBA00023125"/>
    </source>
</evidence>
<dbReference type="GO" id="GO:0046914">
    <property type="term" value="F:transition metal ion binding"/>
    <property type="evidence" value="ECO:0007669"/>
    <property type="project" value="InterPro"/>
</dbReference>
<dbReference type="InterPro" id="IPR022687">
    <property type="entry name" value="HTH_DTXR"/>
</dbReference>
<dbReference type="GO" id="GO:0046983">
    <property type="term" value="F:protein dimerization activity"/>
    <property type="evidence" value="ECO:0007669"/>
    <property type="project" value="InterPro"/>
</dbReference>
<comment type="similarity">
    <text evidence="1">Belongs to the DtxR/MntR family.</text>
</comment>
<accession>A0A5C0SGF6</accession>
<evidence type="ECO:0000313" key="8">
    <source>
        <dbReference type="Proteomes" id="UP000324646"/>
    </source>
</evidence>
<dbReference type="SMART" id="SM00529">
    <property type="entry name" value="HTH_DTXR"/>
    <property type="match status" value="1"/>
</dbReference>
<evidence type="ECO:0000256" key="1">
    <source>
        <dbReference type="ARBA" id="ARBA00007871"/>
    </source>
</evidence>
<dbReference type="InterPro" id="IPR022689">
    <property type="entry name" value="Iron_dep_repressor"/>
</dbReference>
<evidence type="ECO:0000256" key="5">
    <source>
        <dbReference type="ARBA" id="ARBA00023163"/>
    </source>
</evidence>
<keyword evidence="5" id="KW-0804">Transcription</keyword>
<evidence type="ECO:0000313" key="7">
    <source>
        <dbReference type="EMBL" id="QEK12836.1"/>
    </source>
</evidence>
<keyword evidence="2" id="KW-0805">Transcription regulation</keyword>
<organism evidence="7 8">
    <name type="scientific">Crassaminicella thermophila</name>
    <dbReference type="NCBI Taxonomy" id="2599308"/>
    <lineage>
        <taxon>Bacteria</taxon>
        <taxon>Bacillati</taxon>
        <taxon>Bacillota</taxon>
        <taxon>Clostridia</taxon>
        <taxon>Eubacteriales</taxon>
        <taxon>Clostridiaceae</taxon>
        <taxon>Crassaminicella</taxon>
    </lineage>
</organism>
<evidence type="ECO:0000259" key="6">
    <source>
        <dbReference type="PROSITE" id="PS50944"/>
    </source>
</evidence>
<dbReference type="InterPro" id="IPR036388">
    <property type="entry name" value="WH-like_DNA-bd_sf"/>
</dbReference>
<dbReference type="Gene3D" id="1.10.10.10">
    <property type="entry name" value="Winged helix-like DNA-binding domain superfamily/Winged helix DNA-binding domain"/>
    <property type="match status" value="1"/>
</dbReference>
<keyword evidence="8" id="KW-1185">Reference proteome</keyword>
<dbReference type="Pfam" id="PF01325">
    <property type="entry name" value="Fe_dep_repress"/>
    <property type="match status" value="1"/>
</dbReference>
<dbReference type="SUPFAM" id="SSF47979">
    <property type="entry name" value="Iron-dependent repressor protein, dimerization domain"/>
    <property type="match status" value="1"/>
</dbReference>
<feature type="domain" description="HTH dtxR-type" evidence="6">
    <location>
        <begin position="2"/>
        <end position="63"/>
    </location>
</feature>